<accession>A0A7H9CHF0</accession>
<keyword evidence="1" id="KW-0812">Transmembrane</keyword>
<evidence type="ECO:0000313" key="2">
    <source>
        <dbReference type="EMBL" id="QLI04775.1"/>
    </source>
</evidence>
<dbReference type="Proteomes" id="UP000509414">
    <property type="component" value="Chromosome"/>
</dbReference>
<organism evidence="2 3">
    <name type="scientific">Candidatus Campylobacter infans</name>
    <dbReference type="NCBI Taxonomy" id="2561898"/>
    <lineage>
        <taxon>Bacteria</taxon>
        <taxon>Pseudomonadati</taxon>
        <taxon>Campylobacterota</taxon>
        <taxon>Epsilonproteobacteria</taxon>
        <taxon>Campylobacterales</taxon>
        <taxon>Campylobacteraceae</taxon>
        <taxon>Campylobacter</taxon>
    </lineage>
</organism>
<evidence type="ECO:0000313" key="3">
    <source>
        <dbReference type="Proteomes" id="UP000509414"/>
    </source>
</evidence>
<keyword evidence="1" id="KW-0472">Membrane</keyword>
<dbReference type="RefSeq" id="WP_179975436.1">
    <property type="nucleotide sequence ID" value="NZ_CP049075.1"/>
</dbReference>
<name>A0A7H9CHF0_9BACT</name>
<dbReference type="EMBL" id="CP049075">
    <property type="protein sequence ID" value="QLI04775.1"/>
    <property type="molecule type" value="Genomic_DNA"/>
</dbReference>
<keyword evidence="1" id="KW-1133">Transmembrane helix</keyword>
<gene>
    <name evidence="2" type="ORF">CINF_0226</name>
</gene>
<dbReference type="SUPFAM" id="SSF54523">
    <property type="entry name" value="Pili subunits"/>
    <property type="match status" value="1"/>
</dbReference>
<feature type="transmembrane region" description="Helical" evidence="1">
    <location>
        <begin position="12"/>
        <end position="33"/>
    </location>
</feature>
<dbReference type="AlphaFoldDB" id="A0A7H9CHF0"/>
<evidence type="ECO:0000256" key="1">
    <source>
        <dbReference type="SAM" id="Phobius"/>
    </source>
</evidence>
<proteinExistence type="predicted"/>
<dbReference type="InterPro" id="IPR045584">
    <property type="entry name" value="Pilin-like"/>
</dbReference>
<dbReference type="KEGG" id="cinf:CINF_0226"/>
<sequence>MKNKYKKNKLISAFTMIELILVIVILGIVGSLGSEILSVLYNNYYWTAKTQRLEAQANLAADIIAARLKHRIPQTTAALSGTQYKSVNGAQDSDLIFYLKAYELERRDFTAWKDNSPYTEARVSGYINNLKDTSNKANNQYNDIITITSDDSRFNGLGEYTIFFNDDSAIFYKPKNAANNKAEDLYLKAYYEKNQPFFYGCSNGSIAYPTHQAGTITITRNGCDLDNGDKVRPSRAGSLYRYSFSKEVNKIIFETKQTLGTAPIQTKIGTLKLEVLKATENKIARGQTYTLARNVSAFSFTSLSADPHFASGIVFKICVYDNEKNDLSGVEHEVCQTRIVQ</sequence>
<protein>
    <submittedName>
        <fullName evidence="2">Putative type II secretion system protein</fullName>
    </submittedName>
</protein>
<dbReference type="NCBIfam" id="TIGR02532">
    <property type="entry name" value="IV_pilin_GFxxxE"/>
    <property type="match status" value="1"/>
</dbReference>
<reference evidence="2 3" key="1">
    <citation type="submission" date="2020-02" db="EMBL/GenBank/DDBJ databases">
        <title>Complete genome sequence of the novel Campylobacter species Candidatus Campylobacter infans.</title>
        <authorList>
            <person name="Duim B."/>
            <person name="Zomer A."/>
            <person name="van der Graaf L."/>
            <person name="Wagenaar J."/>
        </authorList>
    </citation>
    <scope>NUCLEOTIDE SEQUENCE [LARGE SCALE GENOMIC DNA]</scope>
    <source>
        <strain evidence="2 3">19S00001</strain>
    </source>
</reference>
<keyword evidence="3" id="KW-1185">Reference proteome</keyword>
<dbReference type="InterPro" id="IPR012902">
    <property type="entry name" value="N_methyl_site"/>
</dbReference>